<gene>
    <name evidence="1" type="primary">517</name>
    <name evidence="1" type="ORF">PBI_121Q_517</name>
</gene>
<dbReference type="EMBL" id="KM507819">
    <property type="protein sequence ID" value="AIT14407.1"/>
    <property type="molecule type" value="Genomic_DNA"/>
</dbReference>
<sequence length="142" mass="16692">MSNTTKISDKSELTQMLFKEYFEFQIKDEQQLPQQYLKRIKDPSVITKETNFYNSILDFVKSVHTTRPIVVLFFDKSIPLVVPENVFFISETDLNNQSTVSRLRNCLLVVCDSSLYNNRILWDRSKRNAVSEMNPEITFIIN</sequence>
<dbReference type="KEGG" id="vg:22111557"/>
<dbReference type="GeneID" id="22111557"/>
<accession>A0A097EYA3</accession>
<evidence type="ECO:0000313" key="2">
    <source>
        <dbReference type="Proteomes" id="UP000029889"/>
    </source>
</evidence>
<dbReference type="RefSeq" id="YP_009102104.1">
    <property type="nucleotide sequence ID" value="NC_025447.1"/>
</dbReference>
<reference evidence="1 2" key="1">
    <citation type="submission" date="2014-09" db="EMBL/GenBank/DDBJ databases">
        <authorList>
            <person name="Lapin J.S."/>
            <person name="Pope W.H."/>
            <person name="Hua J."/>
            <person name="Ford M.E."/>
            <person name="Conway J.F."/>
            <person name="Hatfull G.F."/>
            <person name="Hendrix R.W."/>
        </authorList>
    </citation>
    <scope>NUCLEOTIDE SEQUENCE [LARGE SCALE GENOMIC DNA]</scope>
</reference>
<name>A0A097EYA3_9CAUD</name>
<keyword evidence="2" id="KW-1185">Reference proteome</keyword>
<organism evidence="1 2">
    <name type="scientific">Escherichia phage 121Q</name>
    <dbReference type="NCBI Taxonomy" id="1555202"/>
    <lineage>
        <taxon>Viruses</taxon>
        <taxon>Duplodnaviria</taxon>
        <taxon>Heunggongvirae</taxon>
        <taxon>Uroviricota</taxon>
        <taxon>Caudoviricetes</taxon>
        <taxon>Asteriusvirus</taxon>
        <taxon>Asteriusvirus av121Q</taxon>
    </lineage>
</organism>
<dbReference type="Proteomes" id="UP000029889">
    <property type="component" value="Segment"/>
</dbReference>
<protein>
    <submittedName>
        <fullName evidence="1">Uncharacterized protein</fullName>
    </submittedName>
</protein>
<evidence type="ECO:0000313" key="1">
    <source>
        <dbReference type="EMBL" id="AIT14407.1"/>
    </source>
</evidence>
<proteinExistence type="predicted"/>